<dbReference type="PANTHER" id="PTHR11596:SF5">
    <property type="entry name" value="ALKALINE PHOSPHATASE"/>
    <property type="match status" value="1"/>
</dbReference>
<dbReference type="SUPFAM" id="SSF53649">
    <property type="entry name" value="Alkaline phosphatase-like"/>
    <property type="match status" value="1"/>
</dbReference>
<name>A0ABR9R5J9_9FIRM</name>
<evidence type="ECO:0000256" key="2">
    <source>
        <dbReference type="RuleBase" id="RU003946"/>
    </source>
</evidence>
<dbReference type="EMBL" id="JADCKC010000003">
    <property type="protein sequence ID" value="MBE5038401.1"/>
    <property type="molecule type" value="Genomic_DNA"/>
</dbReference>
<organism evidence="5 6">
    <name type="scientific">Gemmiger gallinarum</name>
    <dbReference type="NCBI Taxonomy" id="2779354"/>
    <lineage>
        <taxon>Bacteria</taxon>
        <taxon>Bacillati</taxon>
        <taxon>Bacillota</taxon>
        <taxon>Clostridia</taxon>
        <taxon>Eubacteriales</taxon>
        <taxon>Gemmiger</taxon>
    </lineage>
</organism>
<dbReference type="SMART" id="SM00098">
    <property type="entry name" value="alkPPc"/>
    <property type="match status" value="1"/>
</dbReference>
<evidence type="ECO:0000313" key="6">
    <source>
        <dbReference type="Proteomes" id="UP000768567"/>
    </source>
</evidence>
<evidence type="ECO:0000313" key="5">
    <source>
        <dbReference type="EMBL" id="MBE5038401.1"/>
    </source>
</evidence>
<dbReference type="InterPro" id="IPR001952">
    <property type="entry name" value="Alkaline_phosphatase"/>
</dbReference>
<evidence type="ECO:0000256" key="3">
    <source>
        <dbReference type="SAM" id="MobiDB-lite"/>
    </source>
</evidence>
<keyword evidence="4" id="KW-0732">Signal</keyword>
<dbReference type="Proteomes" id="UP000768567">
    <property type="component" value="Unassembled WGS sequence"/>
</dbReference>
<keyword evidence="1" id="KW-0597">Phosphoprotein</keyword>
<dbReference type="PANTHER" id="PTHR11596">
    <property type="entry name" value="ALKALINE PHOSPHATASE"/>
    <property type="match status" value="1"/>
</dbReference>
<keyword evidence="6" id="KW-1185">Reference proteome</keyword>
<reference evidence="5 6" key="1">
    <citation type="submission" date="2020-10" db="EMBL/GenBank/DDBJ databases">
        <title>ChiBAC.</title>
        <authorList>
            <person name="Zenner C."/>
            <person name="Hitch T.C.A."/>
            <person name="Clavel T."/>
        </authorList>
    </citation>
    <scope>NUCLEOTIDE SEQUENCE [LARGE SCALE GENOMIC DNA]</scope>
    <source>
        <strain evidence="5 6">DSM 109015</strain>
    </source>
</reference>
<sequence length="538" mass="57570">MKDLTKRAAALLGAASLTFSLAACSTPASEAPASNSTSTVAPAAPTAETASTGTPKYIFLFIGDGMSYPQIQSTNYYLSALENGTSMGGDGAVLQHEDALSFLDFPVVGSAQTYDSTSFCPDSASTATSISTGHKTYSGTINMDETGTVAYETISEKLKDQLGYKIGVISSVNINHATPAAFYCHQVSRNNYYDIGLEMIDSGFDYFAGGALLQPTGKDEDQTDLYTLAQQAGYTVVKTQAEAEAVTADTGKAILIDEHLADGDAMAYEVDRTDDMWSLADYVEKGIECLDNDTGFFMMVEGGKIDWACHANDAASTLHDTQALSDAVQKAIDFYNEHPDETLILVTGDHETGGMTIGYAGTNYDTFLQNLANQKISYAKFDSDYVASYKENNTSFDEVLDDVADLFGLVTEEASGQQGESGVTVDNADSHPTGVTSGSLVMTDYELGLLKDAYDLTMTKTDDTELTQAEYVLYGSYEPLSVTITHILNNKSGIDFTSYSHTGLPVAVFAMGEGQDLFAGYYDNTNIYNNLAQLTGVA</sequence>
<feature type="signal peptide" evidence="4">
    <location>
        <begin position="1"/>
        <end position="22"/>
    </location>
</feature>
<evidence type="ECO:0000256" key="1">
    <source>
        <dbReference type="ARBA" id="ARBA00022553"/>
    </source>
</evidence>
<dbReference type="CDD" id="cd16012">
    <property type="entry name" value="ALP"/>
    <property type="match status" value="1"/>
</dbReference>
<proteinExistence type="inferred from homology"/>
<feature type="region of interest" description="Disordered" evidence="3">
    <location>
        <begin position="29"/>
        <end position="49"/>
    </location>
</feature>
<protein>
    <submittedName>
        <fullName evidence="5">Alkaline phosphatase</fullName>
    </submittedName>
</protein>
<gene>
    <name evidence="5" type="ORF">INF35_11440</name>
</gene>
<comment type="similarity">
    <text evidence="2">Belongs to the alkaline phosphatase family.</text>
</comment>
<dbReference type="Gene3D" id="3.40.720.10">
    <property type="entry name" value="Alkaline Phosphatase, subunit A"/>
    <property type="match status" value="1"/>
</dbReference>
<comment type="caution">
    <text evidence="5">The sequence shown here is derived from an EMBL/GenBank/DDBJ whole genome shotgun (WGS) entry which is preliminary data.</text>
</comment>
<dbReference type="RefSeq" id="WP_193502532.1">
    <property type="nucleotide sequence ID" value="NZ_JADCKC010000003.1"/>
</dbReference>
<dbReference type="PROSITE" id="PS51257">
    <property type="entry name" value="PROKAR_LIPOPROTEIN"/>
    <property type="match status" value="1"/>
</dbReference>
<dbReference type="Pfam" id="PF00245">
    <property type="entry name" value="Alk_phosphatase"/>
    <property type="match status" value="1"/>
</dbReference>
<dbReference type="PRINTS" id="PR00113">
    <property type="entry name" value="ALKPHPHTASE"/>
</dbReference>
<feature type="chain" id="PRO_5046581294" evidence="4">
    <location>
        <begin position="23"/>
        <end position="538"/>
    </location>
</feature>
<feature type="compositionally biased region" description="Low complexity" evidence="3">
    <location>
        <begin position="31"/>
        <end position="49"/>
    </location>
</feature>
<evidence type="ECO:0000256" key="4">
    <source>
        <dbReference type="SAM" id="SignalP"/>
    </source>
</evidence>
<dbReference type="InterPro" id="IPR017850">
    <property type="entry name" value="Alkaline_phosphatase_core_sf"/>
</dbReference>
<accession>A0ABR9R5J9</accession>